<keyword evidence="1" id="KW-0808">Transferase</keyword>
<dbReference type="SUPFAM" id="SSF53756">
    <property type="entry name" value="UDP-Glycosyltransferase/glycogen phosphorylase"/>
    <property type="match status" value="1"/>
</dbReference>
<organism evidence="1 2">
    <name type="scientific">Pseudoxanthomonas wuyuanensis</name>
    <dbReference type="NCBI Taxonomy" id="1073196"/>
    <lineage>
        <taxon>Bacteria</taxon>
        <taxon>Pseudomonadati</taxon>
        <taxon>Pseudomonadota</taxon>
        <taxon>Gammaproteobacteria</taxon>
        <taxon>Lysobacterales</taxon>
        <taxon>Lysobacteraceae</taxon>
        <taxon>Pseudoxanthomonas</taxon>
    </lineage>
</organism>
<evidence type="ECO:0000313" key="1">
    <source>
        <dbReference type="EMBL" id="SOD54501.1"/>
    </source>
</evidence>
<dbReference type="Gene3D" id="3.40.50.2000">
    <property type="entry name" value="Glycogen Phosphorylase B"/>
    <property type="match status" value="2"/>
</dbReference>
<protein>
    <submittedName>
        <fullName evidence="1">Beta-1,4-mannosyltransferase</fullName>
    </submittedName>
</protein>
<sequence length="343" mass="38073">MSASSLPQPPPAGITVLQSSGLPSRTTNPYLIQLLASLPPGLRVEYFSMLRALFSGYDVFHVHWPEYLVRHRSRLGTAFKQLGALLLLLKLWATRTPVVRTLHNLQPHEGSSRRERALLAWLDRLTTVWIRINATTEPRPPMTVTILHGHYRDWFASMPASQPVRGRLLHFGLLRPYKGVETLLATMANVADAEVSLHIVGNPATDGIAEEVRQACRSDNRISATLRYVEDAELASEIGQAELIVLPYRQMHNSGTLLLALSLARPVLAPWNQANAAIADEVGPGWVFLYRDELDARVLAETLASIRHRGAVAPPDLSARDWDKLGRQHHEAYAAALRAAKEG</sequence>
<evidence type="ECO:0000313" key="2">
    <source>
        <dbReference type="Proteomes" id="UP000219374"/>
    </source>
</evidence>
<dbReference type="GO" id="GO:0016757">
    <property type="term" value="F:glycosyltransferase activity"/>
    <property type="evidence" value="ECO:0007669"/>
    <property type="project" value="UniProtKB-KW"/>
</dbReference>
<dbReference type="Proteomes" id="UP000219374">
    <property type="component" value="Unassembled WGS sequence"/>
</dbReference>
<accession>A0A286D766</accession>
<reference evidence="1 2" key="1">
    <citation type="submission" date="2017-09" db="EMBL/GenBank/DDBJ databases">
        <authorList>
            <person name="Ehlers B."/>
            <person name="Leendertz F.H."/>
        </authorList>
    </citation>
    <scope>NUCLEOTIDE SEQUENCE [LARGE SCALE GENOMIC DNA]</scope>
    <source>
        <strain evidence="1 2">CGMCC 1.10978</strain>
    </source>
</reference>
<dbReference type="OrthoDB" id="9790710at2"/>
<keyword evidence="1" id="KW-0328">Glycosyltransferase</keyword>
<dbReference type="AlphaFoldDB" id="A0A286D766"/>
<keyword evidence="2" id="KW-1185">Reference proteome</keyword>
<proteinExistence type="predicted"/>
<dbReference type="RefSeq" id="WP_097121743.1">
    <property type="nucleotide sequence ID" value="NZ_OCND01000004.1"/>
</dbReference>
<dbReference type="Pfam" id="PF13692">
    <property type="entry name" value="Glyco_trans_1_4"/>
    <property type="match status" value="1"/>
</dbReference>
<name>A0A286D766_9GAMM</name>
<gene>
    <name evidence="1" type="ORF">SAMN06296416_104106</name>
</gene>
<dbReference type="EMBL" id="OCND01000004">
    <property type="protein sequence ID" value="SOD54501.1"/>
    <property type="molecule type" value="Genomic_DNA"/>
</dbReference>